<sequence>MWAKPRVQRLVYSYRNRTDLARSRPVQPNHSRCYNSSAEAGILVAITGHGPTPPVGGTYYHQQWASPSHYCTHQGSDTPLTYPAVSHRGASPGNQRLV</sequence>
<protein>
    <submittedName>
        <fullName evidence="1">Uncharacterized protein</fullName>
    </submittedName>
</protein>
<name>A0A4Y2R249_ARAVE</name>
<dbReference type="AlphaFoldDB" id="A0A4Y2R249"/>
<evidence type="ECO:0000313" key="2">
    <source>
        <dbReference type="Proteomes" id="UP000499080"/>
    </source>
</evidence>
<dbReference type="EMBL" id="BGPR01015472">
    <property type="protein sequence ID" value="GBN69385.1"/>
    <property type="molecule type" value="Genomic_DNA"/>
</dbReference>
<keyword evidence="2" id="KW-1185">Reference proteome</keyword>
<organism evidence="1 2">
    <name type="scientific">Araneus ventricosus</name>
    <name type="common">Orbweaver spider</name>
    <name type="synonym">Epeira ventricosa</name>
    <dbReference type="NCBI Taxonomy" id="182803"/>
    <lineage>
        <taxon>Eukaryota</taxon>
        <taxon>Metazoa</taxon>
        <taxon>Ecdysozoa</taxon>
        <taxon>Arthropoda</taxon>
        <taxon>Chelicerata</taxon>
        <taxon>Arachnida</taxon>
        <taxon>Araneae</taxon>
        <taxon>Araneomorphae</taxon>
        <taxon>Entelegynae</taxon>
        <taxon>Araneoidea</taxon>
        <taxon>Araneidae</taxon>
        <taxon>Araneus</taxon>
    </lineage>
</organism>
<accession>A0A4Y2R249</accession>
<proteinExistence type="predicted"/>
<dbReference type="Proteomes" id="UP000499080">
    <property type="component" value="Unassembled WGS sequence"/>
</dbReference>
<reference evidence="1 2" key="1">
    <citation type="journal article" date="2019" name="Sci. Rep.">
        <title>Orb-weaving spider Araneus ventricosus genome elucidates the spidroin gene catalogue.</title>
        <authorList>
            <person name="Kono N."/>
            <person name="Nakamura H."/>
            <person name="Ohtoshi R."/>
            <person name="Moran D.A.P."/>
            <person name="Shinohara A."/>
            <person name="Yoshida Y."/>
            <person name="Fujiwara M."/>
            <person name="Mori M."/>
            <person name="Tomita M."/>
            <person name="Arakawa K."/>
        </authorList>
    </citation>
    <scope>NUCLEOTIDE SEQUENCE [LARGE SCALE GENOMIC DNA]</scope>
</reference>
<gene>
    <name evidence="1" type="ORF">AVEN_170432_1</name>
</gene>
<comment type="caution">
    <text evidence="1">The sequence shown here is derived from an EMBL/GenBank/DDBJ whole genome shotgun (WGS) entry which is preliminary data.</text>
</comment>
<evidence type="ECO:0000313" key="1">
    <source>
        <dbReference type="EMBL" id="GBN69385.1"/>
    </source>
</evidence>